<dbReference type="Pfam" id="PF00622">
    <property type="entry name" value="SPRY"/>
    <property type="match status" value="1"/>
</dbReference>
<dbReference type="InterPro" id="IPR002110">
    <property type="entry name" value="Ankyrin_rpt"/>
</dbReference>
<evidence type="ECO:0000256" key="2">
    <source>
        <dbReference type="ARBA" id="ARBA00023043"/>
    </source>
</evidence>
<dbReference type="InterPro" id="IPR013320">
    <property type="entry name" value="ConA-like_dom_sf"/>
</dbReference>
<dbReference type="Pfam" id="PF12796">
    <property type="entry name" value="Ank_2"/>
    <property type="match status" value="2"/>
</dbReference>
<dbReference type="Pfam" id="PF13637">
    <property type="entry name" value="Ank_4"/>
    <property type="match status" value="1"/>
</dbReference>
<dbReference type="PANTHER" id="PTHR24198">
    <property type="entry name" value="ANKYRIN REPEAT AND PROTEIN KINASE DOMAIN-CONTAINING PROTEIN"/>
    <property type="match status" value="1"/>
</dbReference>
<reference evidence="5 6" key="1">
    <citation type="submission" date="2020-05" db="EMBL/GenBank/DDBJ databases">
        <title>Identification and distribution of gene clusters putatively required for synthesis of sphingolipid metabolism inhibitors in phylogenetically diverse species of the filamentous fungus Fusarium.</title>
        <authorList>
            <person name="Kim H.-S."/>
            <person name="Busman M."/>
            <person name="Brown D.W."/>
            <person name="Divon H."/>
            <person name="Uhlig S."/>
            <person name="Proctor R.H."/>
        </authorList>
    </citation>
    <scope>NUCLEOTIDE SEQUENCE [LARGE SCALE GENOMIC DNA]</scope>
    <source>
        <strain evidence="5 6">NRRL 25196</strain>
    </source>
</reference>
<dbReference type="Proteomes" id="UP000574317">
    <property type="component" value="Unassembled WGS sequence"/>
</dbReference>
<keyword evidence="1" id="KW-0677">Repeat</keyword>
<dbReference type="EMBL" id="JAAOAO010000294">
    <property type="protein sequence ID" value="KAF5549709.1"/>
    <property type="molecule type" value="Genomic_DNA"/>
</dbReference>
<dbReference type="Gene3D" id="2.60.120.920">
    <property type="match status" value="1"/>
</dbReference>
<dbReference type="InterPro" id="IPR043136">
    <property type="entry name" value="B30.2/SPRY_sf"/>
</dbReference>
<organism evidence="5 6">
    <name type="scientific">Fusarium napiforme</name>
    <dbReference type="NCBI Taxonomy" id="42672"/>
    <lineage>
        <taxon>Eukaryota</taxon>
        <taxon>Fungi</taxon>
        <taxon>Dikarya</taxon>
        <taxon>Ascomycota</taxon>
        <taxon>Pezizomycotina</taxon>
        <taxon>Sordariomycetes</taxon>
        <taxon>Hypocreomycetidae</taxon>
        <taxon>Hypocreales</taxon>
        <taxon>Nectriaceae</taxon>
        <taxon>Fusarium</taxon>
        <taxon>Fusarium fujikuroi species complex</taxon>
    </lineage>
</organism>
<feature type="repeat" description="ANK" evidence="3">
    <location>
        <begin position="10"/>
        <end position="42"/>
    </location>
</feature>
<dbReference type="CDD" id="cd12885">
    <property type="entry name" value="SPRY_RanBP_like"/>
    <property type="match status" value="1"/>
</dbReference>
<dbReference type="InterPro" id="IPR036770">
    <property type="entry name" value="Ankyrin_rpt-contain_sf"/>
</dbReference>
<feature type="domain" description="B30.2/SPRY" evidence="4">
    <location>
        <begin position="346"/>
        <end position="526"/>
    </location>
</feature>
<dbReference type="InterPro" id="IPR003877">
    <property type="entry name" value="SPRY_dom"/>
</dbReference>
<dbReference type="AlphaFoldDB" id="A0A8H5J6G8"/>
<dbReference type="PROSITE" id="PS50088">
    <property type="entry name" value="ANK_REPEAT"/>
    <property type="match status" value="2"/>
</dbReference>
<keyword evidence="2 3" id="KW-0040">ANK repeat</keyword>
<dbReference type="Pfam" id="PF00023">
    <property type="entry name" value="Ank"/>
    <property type="match status" value="1"/>
</dbReference>
<dbReference type="InterPro" id="IPR044736">
    <property type="entry name" value="Gid1/RanBPM/SPLA_SPRY"/>
</dbReference>
<dbReference type="PROSITE" id="PS50297">
    <property type="entry name" value="ANK_REP_REGION"/>
    <property type="match status" value="1"/>
</dbReference>
<comment type="caution">
    <text evidence="5">The sequence shown here is derived from an EMBL/GenBank/DDBJ whole genome shotgun (WGS) entry which is preliminary data.</text>
</comment>
<keyword evidence="6" id="KW-1185">Reference proteome</keyword>
<evidence type="ECO:0000259" key="4">
    <source>
        <dbReference type="PROSITE" id="PS50188"/>
    </source>
</evidence>
<dbReference type="SUPFAM" id="SSF48403">
    <property type="entry name" value="Ankyrin repeat"/>
    <property type="match status" value="1"/>
</dbReference>
<evidence type="ECO:0000313" key="5">
    <source>
        <dbReference type="EMBL" id="KAF5549709.1"/>
    </source>
</evidence>
<evidence type="ECO:0000256" key="1">
    <source>
        <dbReference type="ARBA" id="ARBA00022737"/>
    </source>
</evidence>
<gene>
    <name evidence="5" type="ORF">FNAPI_7961</name>
</gene>
<protein>
    <submittedName>
        <fullName evidence="5">Serine threonine phosphatase 6 regulatory ankyrin repeat subunit A</fullName>
    </submittedName>
</protein>
<sequence>MKEIDIEDKQDCTPLHLACKSSKSSIVSILMEKGANPDLKDDQGNNALYYLVGLLPQHGEATSTWREEIAEKLLKRSPACIRDQNEDGHTALFLAVMRNEEDACIFLVENDADPQTISDEEPFSPFTRPCQRGGPVSFISKVILMAEQEDSRIDLNQGDAALGQSPLAWACEGNKTEVVKMLLETRNSIQLGDKLDLNKQATRYGNATPLHHTLLEKNNDILELLLDDHRIMRGLGATEFIGLNILQFAFELSDQRCLTTLLLHHHTKSIKFFMDGWEIIIQKHASLVGNVELWNEWERGILDPKRKVLFPIHKLAEPGRQEMIKSLLHSGINVHELDEDNWTPADIAARYHHKELEELLRKDYPDRDLTIHKYHHPSTFINVYDGPKLTASPTKEPSLSFVLEVIVPPTVEGMGCYLRTQEAIPPDSKFFYYEIEVLHISNTTPCVFGFCQASVPQISLPGWHKGSWAYHGDNGGLYVEEGWSTSRESDQAFDIGEVVGCGMNLGTGKGYRTKNGFLLDSGNSAS</sequence>
<accession>A0A8H5J6G8</accession>
<dbReference type="SUPFAM" id="SSF49899">
    <property type="entry name" value="Concanavalin A-like lectins/glucanases"/>
    <property type="match status" value="1"/>
</dbReference>
<name>A0A8H5J6G8_9HYPO</name>
<dbReference type="PANTHER" id="PTHR24198:SF165">
    <property type="entry name" value="ANKYRIN REPEAT-CONTAINING PROTEIN-RELATED"/>
    <property type="match status" value="1"/>
</dbReference>
<dbReference type="SMART" id="SM00248">
    <property type="entry name" value="ANK"/>
    <property type="match status" value="5"/>
</dbReference>
<evidence type="ECO:0000313" key="6">
    <source>
        <dbReference type="Proteomes" id="UP000574317"/>
    </source>
</evidence>
<dbReference type="PROSITE" id="PS50188">
    <property type="entry name" value="B302_SPRY"/>
    <property type="match status" value="1"/>
</dbReference>
<evidence type="ECO:0000256" key="3">
    <source>
        <dbReference type="PROSITE-ProRule" id="PRU00023"/>
    </source>
</evidence>
<dbReference type="InterPro" id="IPR001870">
    <property type="entry name" value="B30.2/SPRY"/>
</dbReference>
<proteinExistence type="predicted"/>
<feature type="repeat" description="ANK" evidence="3">
    <location>
        <begin position="162"/>
        <end position="194"/>
    </location>
</feature>
<dbReference type="Gene3D" id="1.25.40.20">
    <property type="entry name" value="Ankyrin repeat-containing domain"/>
    <property type="match status" value="3"/>
</dbReference>